<dbReference type="AlphaFoldDB" id="A0A4R1LAP7"/>
<dbReference type="InterPro" id="IPR050654">
    <property type="entry name" value="AChE-related_enzymes"/>
</dbReference>
<dbReference type="EMBL" id="SMGK01000002">
    <property type="protein sequence ID" value="TCK73993.1"/>
    <property type="molecule type" value="Genomic_DNA"/>
</dbReference>
<dbReference type="InterPro" id="IPR002018">
    <property type="entry name" value="CarbesteraseB"/>
</dbReference>
<name>A0A4R1LAP7_9BACT</name>
<sequence>MSFRGTSQGVARSSSRFQQKVHRGKNETMKHLCGRILLSAFLVALPSLSFAQSASTASAPSLIVNTDKGPVRGKISDGVLEFKGIPYAAPPVGKLRWELPQPVKPWQKTLDATEFRNGCPQVSRYGLTEAGYNEDCLFLNVAVPLENHPSATRRPVIVWIYGGVFVGGSSSLYPLGHMAKSGNAIVVSMNYRLGVFGFMAHPDFAPDWNGMYGIEDQRAALRWVQRNIARFGGDPHNVTIAGESAGAASACMHVISPGETTGLFQRAIIQSGGCVHHLRTVQEASKVGEKVAALVGCPDGPTAVSCMRSKPVKQLLEAATKVAGSDVMTYVPTAGTKAIPLQGAEAFRTGKFVHVPIINGADTYELLLFLAYDIKAGHPVTAENYMAHLKALYGDKAERVAEKYPVSAYPTPAQALGTVMSDFIPSNGLNSCIDLEAAKLASKWVPVYEFEFADPAAPPVTEDPGFAMGAVHSSELPYFFPHFSNTSKLDGPDLAAGSQHLAGQMMDYWTSFAATGKPVAPGSPDWKKFQSPKDVIRFEPGKVGLFDADAAHNCRFWHELYPSILQ</sequence>
<proteinExistence type="inferred from homology"/>
<feature type="region of interest" description="Disordered" evidence="4">
    <location>
        <begin position="1"/>
        <end position="24"/>
    </location>
</feature>
<protein>
    <recommendedName>
        <fullName evidence="3">Carboxylic ester hydrolase</fullName>
        <ecNumber evidence="3">3.1.1.-</ecNumber>
    </recommendedName>
</protein>
<keyword evidence="2 3" id="KW-0378">Hydrolase</keyword>
<comment type="similarity">
    <text evidence="1 3">Belongs to the type-B carboxylesterase/lipase family.</text>
</comment>
<evidence type="ECO:0000256" key="4">
    <source>
        <dbReference type="SAM" id="MobiDB-lite"/>
    </source>
</evidence>
<dbReference type="InterPro" id="IPR019826">
    <property type="entry name" value="Carboxylesterase_B_AS"/>
</dbReference>
<evidence type="ECO:0000256" key="2">
    <source>
        <dbReference type="ARBA" id="ARBA00022801"/>
    </source>
</evidence>
<dbReference type="PROSITE" id="PS00122">
    <property type="entry name" value="CARBOXYLESTERASE_B_1"/>
    <property type="match status" value="1"/>
</dbReference>
<gene>
    <name evidence="6" type="ORF">C7378_1613</name>
</gene>
<evidence type="ECO:0000256" key="1">
    <source>
        <dbReference type="ARBA" id="ARBA00005964"/>
    </source>
</evidence>
<dbReference type="EC" id="3.1.1.-" evidence="3"/>
<organism evidence="6 7">
    <name type="scientific">Acidipila rosea</name>
    <dbReference type="NCBI Taxonomy" id="768535"/>
    <lineage>
        <taxon>Bacteria</taxon>
        <taxon>Pseudomonadati</taxon>
        <taxon>Acidobacteriota</taxon>
        <taxon>Terriglobia</taxon>
        <taxon>Terriglobales</taxon>
        <taxon>Acidobacteriaceae</taxon>
        <taxon>Acidipila</taxon>
    </lineage>
</organism>
<dbReference type="InterPro" id="IPR029058">
    <property type="entry name" value="AB_hydrolase_fold"/>
</dbReference>
<keyword evidence="7" id="KW-1185">Reference proteome</keyword>
<dbReference type="Proteomes" id="UP000295210">
    <property type="component" value="Unassembled WGS sequence"/>
</dbReference>
<dbReference type="PANTHER" id="PTHR43918:SF4">
    <property type="entry name" value="CARBOXYLIC ESTER HYDROLASE"/>
    <property type="match status" value="1"/>
</dbReference>
<reference evidence="6 7" key="1">
    <citation type="submission" date="2019-03" db="EMBL/GenBank/DDBJ databases">
        <title>Genomic Encyclopedia of Type Strains, Phase IV (KMG-IV): sequencing the most valuable type-strain genomes for metagenomic binning, comparative biology and taxonomic classification.</title>
        <authorList>
            <person name="Goeker M."/>
        </authorList>
    </citation>
    <scope>NUCLEOTIDE SEQUENCE [LARGE SCALE GENOMIC DNA]</scope>
    <source>
        <strain evidence="6 7">DSM 103428</strain>
    </source>
</reference>
<dbReference type="SUPFAM" id="SSF53474">
    <property type="entry name" value="alpha/beta-Hydrolases"/>
    <property type="match status" value="1"/>
</dbReference>
<dbReference type="Gene3D" id="3.40.50.1820">
    <property type="entry name" value="alpha/beta hydrolase"/>
    <property type="match status" value="1"/>
</dbReference>
<evidence type="ECO:0000313" key="7">
    <source>
        <dbReference type="Proteomes" id="UP000295210"/>
    </source>
</evidence>
<dbReference type="Pfam" id="PF00135">
    <property type="entry name" value="COesterase"/>
    <property type="match status" value="1"/>
</dbReference>
<dbReference type="GO" id="GO:0052689">
    <property type="term" value="F:carboxylic ester hydrolase activity"/>
    <property type="evidence" value="ECO:0007669"/>
    <property type="project" value="TreeGrafter"/>
</dbReference>
<dbReference type="PANTHER" id="PTHR43918">
    <property type="entry name" value="ACETYLCHOLINESTERASE"/>
    <property type="match status" value="1"/>
</dbReference>
<evidence type="ECO:0000256" key="3">
    <source>
        <dbReference type="RuleBase" id="RU361235"/>
    </source>
</evidence>
<comment type="caution">
    <text evidence="6">The sequence shown here is derived from an EMBL/GenBank/DDBJ whole genome shotgun (WGS) entry which is preliminary data.</text>
</comment>
<evidence type="ECO:0000259" key="5">
    <source>
        <dbReference type="Pfam" id="PF00135"/>
    </source>
</evidence>
<accession>A0A4R1LAP7</accession>
<evidence type="ECO:0000313" key="6">
    <source>
        <dbReference type="EMBL" id="TCK73993.1"/>
    </source>
</evidence>
<feature type="compositionally biased region" description="Polar residues" evidence="4">
    <location>
        <begin position="1"/>
        <end position="18"/>
    </location>
</feature>
<feature type="domain" description="Carboxylesterase type B" evidence="5">
    <location>
        <begin position="62"/>
        <end position="557"/>
    </location>
</feature>